<dbReference type="SUPFAM" id="SSF57667">
    <property type="entry name" value="beta-beta-alpha zinc fingers"/>
    <property type="match status" value="1"/>
</dbReference>
<comment type="caution">
    <text evidence="3">The sequence shown here is derived from an EMBL/GenBank/DDBJ whole genome shotgun (WGS) entry which is preliminary data.</text>
</comment>
<evidence type="ECO:0000259" key="2">
    <source>
        <dbReference type="PROSITE" id="PS50157"/>
    </source>
</evidence>
<dbReference type="Proteomes" id="UP000554482">
    <property type="component" value="Unassembled WGS sequence"/>
</dbReference>
<dbReference type="InterPro" id="IPR036236">
    <property type="entry name" value="Znf_C2H2_sf"/>
</dbReference>
<dbReference type="GO" id="GO:0004540">
    <property type="term" value="F:RNA nuclease activity"/>
    <property type="evidence" value="ECO:0007669"/>
    <property type="project" value="InterPro"/>
</dbReference>
<proteinExistence type="predicted"/>
<dbReference type="Pfam" id="PF01936">
    <property type="entry name" value="NYN"/>
    <property type="match status" value="1"/>
</dbReference>
<sequence>MTGFFAKLSTRSIFQYPYLALVRFCHFRSNSGFLSLPQTAGNVAVFWDLDNKPPNSIPPFDAAIRLKKAASSFGFVRYMVAYANHHAFRYVPPVLKEQRKKVIQLENKGVIKAPNPHVCRVCGRKFWTNERLMNHFKLHEREQTKRLNQLESSSGKRRVQLVAKFSMKMEKYKNASRNVLTPKVGWGLADELKRAGLWVNLVSDKPQAANTALRNRMIEIMDKKQAECLVLVSNDSDFTNVLKEARLRCLKTVVVGDNNDGALKRCADASFSWKEIMLGKAKKEAVSVLGCWKDRDVLKSLEWTYKPELEKSKQDLDDSEFDNEDGDIDDIMFDEDHDLLKKDVGPWWELHSDDNDTPAKSFK</sequence>
<dbReference type="InterPro" id="IPR021139">
    <property type="entry name" value="NYN"/>
</dbReference>
<name>A0A7J6WTC6_THATH</name>
<keyword evidence="4" id="KW-1185">Reference proteome</keyword>
<protein>
    <submittedName>
        <fullName evidence="3">Zinc finger (C2H2 type) family protein</fullName>
    </submittedName>
</protein>
<dbReference type="Gene3D" id="3.30.160.60">
    <property type="entry name" value="Classic Zinc Finger"/>
    <property type="match status" value="1"/>
</dbReference>
<reference evidence="3 4" key="1">
    <citation type="submission" date="2020-06" db="EMBL/GenBank/DDBJ databases">
        <title>Transcriptomic and genomic resources for Thalictrum thalictroides and T. hernandezii: Facilitating candidate gene discovery in an emerging model plant lineage.</title>
        <authorList>
            <person name="Arias T."/>
            <person name="Riano-Pachon D.M."/>
            <person name="Di Stilio V.S."/>
        </authorList>
    </citation>
    <scope>NUCLEOTIDE SEQUENCE [LARGE SCALE GENOMIC DNA]</scope>
    <source>
        <strain evidence="4">cv. WT478/WT964</strain>
        <tissue evidence="3">Leaves</tissue>
    </source>
</reference>
<dbReference type="PANTHER" id="PTHR35744:SF4">
    <property type="entry name" value="OS04G0464600 PROTEIN"/>
    <property type="match status" value="1"/>
</dbReference>
<keyword evidence="1" id="KW-0862">Zinc</keyword>
<keyword evidence="1" id="KW-0863">Zinc-finger</keyword>
<accession>A0A7J6WTC6</accession>
<dbReference type="PROSITE" id="PS00028">
    <property type="entry name" value="ZINC_FINGER_C2H2_1"/>
    <property type="match status" value="1"/>
</dbReference>
<evidence type="ECO:0000256" key="1">
    <source>
        <dbReference type="PROSITE-ProRule" id="PRU00042"/>
    </source>
</evidence>
<dbReference type="EMBL" id="JABWDY010010537">
    <property type="protein sequence ID" value="KAF5200619.1"/>
    <property type="molecule type" value="Genomic_DNA"/>
</dbReference>
<dbReference type="InterPro" id="IPR013087">
    <property type="entry name" value="Znf_C2H2_type"/>
</dbReference>
<evidence type="ECO:0000313" key="4">
    <source>
        <dbReference type="Proteomes" id="UP000554482"/>
    </source>
</evidence>
<dbReference type="PROSITE" id="PS50157">
    <property type="entry name" value="ZINC_FINGER_C2H2_2"/>
    <property type="match status" value="1"/>
</dbReference>
<keyword evidence="1" id="KW-0479">Metal-binding</keyword>
<dbReference type="OrthoDB" id="3518456at2759"/>
<dbReference type="CDD" id="cd18725">
    <property type="entry name" value="PIN_LabA-like"/>
    <property type="match status" value="1"/>
</dbReference>
<feature type="domain" description="C2H2-type" evidence="2">
    <location>
        <begin position="117"/>
        <end position="144"/>
    </location>
</feature>
<dbReference type="PANTHER" id="PTHR35744">
    <property type="entry name" value="C2H2-TYPE DOMAIN-CONTAINING PROTEIN"/>
    <property type="match status" value="1"/>
</dbReference>
<evidence type="ECO:0000313" key="3">
    <source>
        <dbReference type="EMBL" id="KAF5200619.1"/>
    </source>
</evidence>
<gene>
    <name evidence="3" type="ORF">FRX31_009797</name>
</gene>
<organism evidence="3 4">
    <name type="scientific">Thalictrum thalictroides</name>
    <name type="common">Rue-anemone</name>
    <name type="synonym">Anemone thalictroides</name>
    <dbReference type="NCBI Taxonomy" id="46969"/>
    <lineage>
        <taxon>Eukaryota</taxon>
        <taxon>Viridiplantae</taxon>
        <taxon>Streptophyta</taxon>
        <taxon>Embryophyta</taxon>
        <taxon>Tracheophyta</taxon>
        <taxon>Spermatophyta</taxon>
        <taxon>Magnoliopsida</taxon>
        <taxon>Ranunculales</taxon>
        <taxon>Ranunculaceae</taxon>
        <taxon>Thalictroideae</taxon>
        <taxon>Thalictrum</taxon>
    </lineage>
</organism>
<dbReference type="GO" id="GO:0008270">
    <property type="term" value="F:zinc ion binding"/>
    <property type="evidence" value="ECO:0007669"/>
    <property type="project" value="UniProtKB-KW"/>
</dbReference>
<dbReference type="AlphaFoldDB" id="A0A7J6WTC6"/>